<dbReference type="InterPro" id="IPR043129">
    <property type="entry name" value="ATPase_NBD"/>
</dbReference>
<sequence>MLLCDIGNSRVKFYKGGVTQSMPVAEFMRYEPKERIFFISVNDSVKKKLKNPLFVDLASHFELKTAYRGLGIDRIAACSAVATGIVVDAGSAITVDLMFRGSHLGGFIMPGISTLLKSFASIAPVLDVTLSTNIDLDPLPQKTVSAVNYGILKPIVLTIENIAGNNKIYFTGGDGAYLMRYFRNSIYEKDLIFKSMVSLIAKKGLA</sequence>
<organism evidence="17 18">
    <name type="scientific">Campylobacter gracilis RM3268</name>
    <dbReference type="NCBI Taxonomy" id="553220"/>
    <lineage>
        <taxon>Bacteria</taxon>
        <taxon>Pseudomonadati</taxon>
        <taxon>Campylobacterota</taxon>
        <taxon>Epsilonproteobacteria</taxon>
        <taxon>Campylobacterales</taxon>
        <taxon>Campylobacteraceae</taxon>
        <taxon>Campylobacter</taxon>
    </lineage>
</organism>
<evidence type="ECO:0000256" key="6">
    <source>
        <dbReference type="ARBA" id="ARBA00011738"/>
    </source>
</evidence>
<evidence type="ECO:0000256" key="3">
    <source>
        <dbReference type="ARBA" id="ARBA00001972"/>
    </source>
</evidence>
<evidence type="ECO:0000256" key="13">
    <source>
        <dbReference type="ARBA" id="ARBA00022958"/>
    </source>
</evidence>
<evidence type="ECO:0000256" key="1">
    <source>
        <dbReference type="ARBA" id="ARBA00001206"/>
    </source>
</evidence>
<evidence type="ECO:0000256" key="10">
    <source>
        <dbReference type="ARBA" id="ARBA00022741"/>
    </source>
</evidence>
<comment type="cofactor">
    <cofactor evidence="3">
        <name>NH4(+)</name>
        <dbReference type="ChEBI" id="CHEBI:28938"/>
    </cofactor>
</comment>
<keyword evidence="18" id="KW-1185">Reference proteome</keyword>
<dbReference type="GO" id="GO:0015937">
    <property type="term" value="P:coenzyme A biosynthetic process"/>
    <property type="evidence" value="ECO:0007669"/>
    <property type="project" value="UniProtKB-UniPathway"/>
</dbReference>
<dbReference type="STRING" id="824.CGRAC_1862"/>
<keyword evidence="11 17" id="KW-0418">Kinase</keyword>
<dbReference type="GO" id="GO:0005524">
    <property type="term" value="F:ATP binding"/>
    <property type="evidence" value="ECO:0007669"/>
    <property type="project" value="UniProtKB-KW"/>
</dbReference>
<comment type="catalytic activity">
    <reaction evidence="1">
        <text>(R)-pantothenate + ATP = (R)-4'-phosphopantothenate + ADP + H(+)</text>
        <dbReference type="Rhea" id="RHEA:16373"/>
        <dbReference type="ChEBI" id="CHEBI:10986"/>
        <dbReference type="ChEBI" id="CHEBI:15378"/>
        <dbReference type="ChEBI" id="CHEBI:29032"/>
        <dbReference type="ChEBI" id="CHEBI:30616"/>
        <dbReference type="ChEBI" id="CHEBI:456216"/>
        <dbReference type="EC" id="2.7.1.33"/>
    </reaction>
</comment>
<comment type="pathway">
    <text evidence="5">Cofactor biosynthesis; coenzyme A biosynthesis; CoA from (R)-pantothenate: step 1/5.</text>
</comment>
<dbReference type="GO" id="GO:0004594">
    <property type="term" value="F:pantothenate kinase activity"/>
    <property type="evidence" value="ECO:0007669"/>
    <property type="project" value="UniProtKB-EC"/>
</dbReference>
<evidence type="ECO:0000256" key="4">
    <source>
        <dbReference type="ARBA" id="ARBA00004496"/>
    </source>
</evidence>
<dbReference type="NCBIfam" id="NF009872">
    <property type="entry name" value="PRK13333.1"/>
    <property type="match status" value="1"/>
</dbReference>
<dbReference type="CDD" id="cd24015">
    <property type="entry name" value="ASKHA_NBD_PanK-III"/>
    <property type="match status" value="1"/>
</dbReference>
<evidence type="ECO:0000256" key="14">
    <source>
        <dbReference type="ARBA" id="ARBA00022993"/>
    </source>
</evidence>
<keyword evidence="14" id="KW-0173">Coenzyme A biosynthesis</keyword>
<dbReference type="UniPathway" id="UPA00241">
    <property type="reaction ID" value="UER00352"/>
</dbReference>
<reference evidence="17 18" key="1">
    <citation type="submission" date="2009-07" db="EMBL/GenBank/DDBJ databases">
        <authorList>
            <person name="Madupu R."/>
            <person name="Sebastian Y."/>
            <person name="Durkin A.S."/>
            <person name="Torralba M."/>
            <person name="Methe B."/>
            <person name="Sutton G.G."/>
            <person name="Strausberg R.L."/>
            <person name="Nelson K.E."/>
        </authorList>
    </citation>
    <scope>NUCLEOTIDE SEQUENCE [LARGE SCALE GENOMIC DNA]</scope>
    <source>
        <strain evidence="17 18">RM3268</strain>
    </source>
</reference>
<evidence type="ECO:0000313" key="18">
    <source>
        <dbReference type="Proteomes" id="UP000005709"/>
    </source>
</evidence>
<dbReference type="Pfam" id="PF03309">
    <property type="entry name" value="Pan_kinase"/>
    <property type="match status" value="1"/>
</dbReference>
<name>C8PHN7_9BACT</name>
<comment type="subcellular location">
    <subcellularLocation>
        <location evidence="4">Cytoplasm</location>
    </subcellularLocation>
</comment>
<evidence type="ECO:0000256" key="12">
    <source>
        <dbReference type="ARBA" id="ARBA00022840"/>
    </source>
</evidence>
<dbReference type="PANTHER" id="PTHR34265:SF1">
    <property type="entry name" value="TYPE III PANTOTHENATE KINASE"/>
    <property type="match status" value="1"/>
</dbReference>
<proteinExistence type="inferred from homology"/>
<keyword evidence="8" id="KW-0963">Cytoplasm</keyword>
<dbReference type="OrthoDB" id="5347692at2"/>
<evidence type="ECO:0000256" key="15">
    <source>
        <dbReference type="ARBA" id="ARBA00038036"/>
    </source>
</evidence>
<keyword evidence="12" id="KW-0067">ATP-binding</keyword>
<dbReference type="EMBL" id="ACYG01000024">
    <property type="protein sequence ID" value="EEV17651.1"/>
    <property type="molecule type" value="Genomic_DNA"/>
</dbReference>
<dbReference type="GO" id="GO:0005737">
    <property type="term" value="C:cytoplasm"/>
    <property type="evidence" value="ECO:0007669"/>
    <property type="project" value="UniProtKB-SubCell"/>
</dbReference>
<protein>
    <recommendedName>
        <fullName evidence="16">Type III pantothenate kinase</fullName>
        <ecNumber evidence="7">2.7.1.33</ecNumber>
    </recommendedName>
</protein>
<keyword evidence="9 17" id="KW-0808">Transferase</keyword>
<dbReference type="EC" id="2.7.1.33" evidence="7"/>
<comment type="cofactor">
    <cofactor evidence="2">
        <name>K(+)</name>
        <dbReference type="ChEBI" id="CHEBI:29103"/>
    </cofactor>
</comment>
<evidence type="ECO:0000256" key="5">
    <source>
        <dbReference type="ARBA" id="ARBA00005225"/>
    </source>
</evidence>
<gene>
    <name evidence="17" type="ORF">CAMGR0001_0483</name>
</gene>
<comment type="subunit">
    <text evidence="6">Homodimer.</text>
</comment>
<keyword evidence="13" id="KW-0630">Potassium</keyword>
<dbReference type="eggNOG" id="COG1521">
    <property type="taxonomic scope" value="Bacteria"/>
</dbReference>
<dbReference type="InterPro" id="IPR004619">
    <property type="entry name" value="Type_III_PanK"/>
</dbReference>
<evidence type="ECO:0000256" key="11">
    <source>
        <dbReference type="ARBA" id="ARBA00022777"/>
    </source>
</evidence>
<evidence type="ECO:0000256" key="16">
    <source>
        <dbReference type="ARBA" id="ARBA00040883"/>
    </source>
</evidence>
<dbReference type="Gene3D" id="3.30.420.40">
    <property type="match status" value="2"/>
</dbReference>
<evidence type="ECO:0000256" key="9">
    <source>
        <dbReference type="ARBA" id="ARBA00022679"/>
    </source>
</evidence>
<comment type="similarity">
    <text evidence="15">Belongs to the type III pantothenate kinase family.</text>
</comment>
<evidence type="ECO:0000256" key="7">
    <source>
        <dbReference type="ARBA" id="ARBA00012102"/>
    </source>
</evidence>
<dbReference type="NCBIfam" id="TIGR00671">
    <property type="entry name" value="baf"/>
    <property type="match status" value="1"/>
</dbReference>
<evidence type="ECO:0000256" key="8">
    <source>
        <dbReference type="ARBA" id="ARBA00022490"/>
    </source>
</evidence>
<accession>C8PHN7</accession>
<evidence type="ECO:0000256" key="2">
    <source>
        <dbReference type="ARBA" id="ARBA00001958"/>
    </source>
</evidence>
<dbReference type="RefSeq" id="WP_005871213.1">
    <property type="nucleotide sequence ID" value="NZ_ACYG01000024.1"/>
</dbReference>
<comment type="caution">
    <text evidence="17">The sequence shown here is derived from an EMBL/GenBank/DDBJ whole genome shotgun (WGS) entry which is preliminary data.</text>
</comment>
<evidence type="ECO:0000313" key="17">
    <source>
        <dbReference type="EMBL" id="EEV17651.1"/>
    </source>
</evidence>
<dbReference type="Proteomes" id="UP000005709">
    <property type="component" value="Unassembled WGS sequence"/>
</dbReference>
<dbReference type="AlphaFoldDB" id="C8PHN7"/>
<keyword evidence="10" id="KW-0547">Nucleotide-binding</keyword>
<dbReference type="PANTHER" id="PTHR34265">
    <property type="entry name" value="TYPE III PANTOTHENATE KINASE"/>
    <property type="match status" value="1"/>
</dbReference>
<dbReference type="SUPFAM" id="SSF53067">
    <property type="entry name" value="Actin-like ATPase domain"/>
    <property type="match status" value="2"/>
</dbReference>